<dbReference type="AlphaFoldDB" id="F4RCE8"/>
<reference evidence="2" key="1">
    <citation type="journal article" date="2011" name="Proc. Natl. Acad. Sci. U.S.A.">
        <title>Obligate biotrophy features unraveled by the genomic analysis of rust fungi.</title>
        <authorList>
            <person name="Duplessis S."/>
            <person name="Cuomo C.A."/>
            <person name="Lin Y.-C."/>
            <person name="Aerts A."/>
            <person name="Tisserant E."/>
            <person name="Veneault-Fourrey C."/>
            <person name="Joly D.L."/>
            <person name="Hacquard S."/>
            <person name="Amselem J."/>
            <person name="Cantarel B.L."/>
            <person name="Chiu R."/>
            <person name="Coutinho P.M."/>
            <person name="Feau N."/>
            <person name="Field M."/>
            <person name="Frey P."/>
            <person name="Gelhaye E."/>
            <person name="Goldberg J."/>
            <person name="Grabherr M.G."/>
            <person name="Kodira C.D."/>
            <person name="Kohler A."/>
            <person name="Kuees U."/>
            <person name="Lindquist E.A."/>
            <person name="Lucas S.M."/>
            <person name="Mago R."/>
            <person name="Mauceli E."/>
            <person name="Morin E."/>
            <person name="Murat C."/>
            <person name="Pangilinan J.L."/>
            <person name="Park R."/>
            <person name="Pearson M."/>
            <person name="Quesneville H."/>
            <person name="Rouhier N."/>
            <person name="Sakthikumar S."/>
            <person name="Salamov A.A."/>
            <person name="Schmutz J."/>
            <person name="Selles B."/>
            <person name="Shapiro H."/>
            <person name="Tanguay P."/>
            <person name="Tuskan G.A."/>
            <person name="Henrissat B."/>
            <person name="Van de Peer Y."/>
            <person name="Rouze P."/>
            <person name="Ellis J.G."/>
            <person name="Dodds P.N."/>
            <person name="Schein J.E."/>
            <person name="Zhong S."/>
            <person name="Hamelin R.C."/>
            <person name="Grigoriev I.V."/>
            <person name="Szabo L.J."/>
            <person name="Martin F."/>
        </authorList>
    </citation>
    <scope>NUCLEOTIDE SEQUENCE [LARGE SCALE GENOMIC DNA]</scope>
    <source>
        <strain evidence="2">98AG31 / pathotype 3-4-7</strain>
    </source>
</reference>
<proteinExistence type="predicted"/>
<dbReference type="EMBL" id="GL883096">
    <property type="protein sequence ID" value="EGG09718.1"/>
    <property type="molecule type" value="Genomic_DNA"/>
</dbReference>
<organism evidence="2">
    <name type="scientific">Melampsora larici-populina (strain 98AG31 / pathotype 3-4-7)</name>
    <name type="common">Poplar leaf rust fungus</name>
    <dbReference type="NCBI Taxonomy" id="747676"/>
    <lineage>
        <taxon>Eukaryota</taxon>
        <taxon>Fungi</taxon>
        <taxon>Dikarya</taxon>
        <taxon>Basidiomycota</taxon>
        <taxon>Pucciniomycotina</taxon>
        <taxon>Pucciniomycetes</taxon>
        <taxon>Pucciniales</taxon>
        <taxon>Melampsoraceae</taxon>
        <taxon>Melampsora</taxon>
    </lineage>
</organism>
<gene>
    <name evidence="1" type="ORF">MELLADRAFT_55218</name>
</gene>
<evidence type="ECO:0000313" key="1">
    <source>
        <dbReference type="EMBL" id="EGG09718.1"/>
    </source>
</evidence>
<name>F4RCE8_MELLP</name>
<evidence type="ECO:0000313" key="2">
    <source>
        <dbReference type="Proteomes" id="UP000001072"/>
    </source>
</evidence>
<dbReference type="InParanoid" id="F4RCE8"/>
<dbReference type="GeneID" id="18928958"/>
<dbReference type="Proteomes" id="UP000001072">
    <property type="component" value="Unassembled WGS sequence"/>
</dbReference>
<keyword evidence="2" id="KW-1185">Reference proteome</keyword>
<sequence length="63" mass="6966">MPAQPIMNMTLMRIKKIRSNKVHMGNSGNTVEYAYFDAALKGLRAHSGLLSRVGGRDESNDIC</sequence>
<accession>F4RCE8</accession>
<dbReference type="KEGG" id="mlr:MELLADRAFT_55218"/>
<dbReference type="RefSeq" id="XP_007406772.1">
    <property type="nucleotide sequence ID" value="XM_007406710.1"/>
</dbReference>
<dbReference type="VEuPathDB" id="FungiDB:MELLADRAFT_55218"/>
<dbReference type="HOGENOM" id="CLU_2886282_0_0_1"/>
<protein>
    <submittedName>
        <fullName evidence="1">Uncharacterized protein</fullName>
    </submittedName>
</protein>